<dbReference type="InterPro" id="IPR023213">
    <property type="entry name" value="CAT-like_dom_sf"/>
</dbReference>
<gene>
    <name evidence="1" type="ORF">BDV40DRAFT_297117</name>
</gene>
<keyword evidence="2" id="KW-1185">Reference proteome</keyword>
<evidence type="ECO:0000313" key="1">
    <source>
        <dbReference type="EMBL" id="KAE8165710.1"/>
    </source>
</evidence>
<organism evidence="1 2">
    <name type="scientific">Aspergillus tamarii</name>
    <dbReference type="NCBI Taxonomy" id="41984"/>
    <lineage>
        <taxon>Eukaryota</taxon>
        <taxon>Fungi</taxon>
        <taxon>Dikarya</taxon>
        <taxon>Ascomycota</taxon>
        <taxon>Pezizomycotina</taxon>
        <taxon>Eurotiomycetes</taxon>
        <taxon>Eurotiomycetidae</taxon>
        <taxon>Eurotiales</taxon>
        <taxon>Aspergillaceae</taxon>
        <taxon>Aspergillus</taxon>
        <taxon>Aspergillus subgen. Circumdati</taxon>
    </lineage>
</organism>
<name>A0A5N6V4Y6_ASPTM</name>
<accession>A0A5N6V4Y6</accession>
<proteinExistence type="predicted"/>
<evidence type="ECO:0008006" key="3">
    <source>
        <dbReference type="Google" id="ProtNLM"/>
    </source>
</evidence>
<dbReference type="OrthoDB" id="21502at2759"/>
<sequence length="460" mass="51402">MHISNQKYTSNSNSITFDVCIIHVGVAVGATLGADKLENTAKKLVQAWPILGGNISKKAIPFSFTCGENLDFRTRSLDQELTSVIKLDRSGSHLGPMVLDGSTYDIDKAFIFETETLWHSNFTVRVTFLKDSTLLNFSMPHSIVDAASLFDVVSAFCSLLKNDPIHDIQLSPDVRGVQMSTLVKDSATREHSNPHASYEDHQRTWMPSLRNAFKQGVKSLKESLLFGLGYSKLQERLICIPRQWLDTTRNECMEELNKQGTSRTPKLQLSVNDIVVAWLLKVVYGHGLHSEESVDCVSPFNTRNLTGLDGSGAPYLHNSFCMMRCHFSVTDLRQKSVAWIAAKVRSALLFYRNPPSVRCHWRFLEDSVSRPTVFNTTGQLVGISSWSAFDFANLDFPGANPDDGNLCPPILFVCPKLMFRLPILPNGTFLNWKDGHGNIWIRGLIPTDVTREFDVLGDGA</sequence>
<reference evidence="1 2" key="1">
    <citation type="submission" date="2019-04" db="EMBL/GenBank/DDBJ databases">
        <title>Friends and foes A comparative genomics study of 23 Aspergillus species from section Flavi.</title>
        <authorList>
            <consortium name="DOE Joint Genome Institute"/>
            <person name="Kjaerbolling I."/>
            <person name="Vesth T."/>
            <person name="Frisvad J.C."/>
            <person name="Nybo J.L."/>
            <person name="Theobald S."/>
            <person name="Kildgaard S."/>
            <person name="Isbrandt T."/>
            <person name="Kuo A."/>
            <person name="Sato A."/>
            <person name="Lyhne E.K."/>
            <person name="Kogle M.E."/>
            <person name="Wiebenga A."/>
            <person name="Kun R.S."/>
            <person name="Lubbers R.J."/>
            <person name="Makela M.R."/>
            <person name="Barry K."/>
            <person name="Chovatia M."/>
            <person name="Clum A."/>
            <person name="Daum C."/>
            <person name="Haridas S."/>
            <person name="He G."/>
            <person name="LaButti K."/>
            <person name="Lipzen A."/>
            <person name="Mondo S."/>
            <person name="Riley R."/>
            <person name="Salamov A."/>
            <person name="Simmons B.A."/>
            <person name="Magnuson J.K."/>
            <person name="Henrissat B."/>
            <person name="Mortensen U.H."/>
            <person name="Larsen T.O."/>
            <person name="Devries R.P."/>
            <person name="Grigoriev I.V."/>
            <person name="Machida M."/>
            <person name="Baker S.E."/>
            <person name="Andersen M.R."/>
        </authorList>
    </citation>
    <scope>NUCLEOTIDE SEQUENCE [LARGE SCALE GENOMIC DNA]</scope>
    <source>
        <strain evidence="1 2">CBS 117626</strain>
    </source>
</reference>
<dbReference type="EMBL" id="ML738598">
    <property type="protein sequence ID" value="KAE8165710.1"/>
    <property type="molecule type" value="Genomic_DNA"/>
</dbReference>
<evidence type="ECO:0000313" key="2">
    <source>
        <dbReference type="Proteomes" id="UP000326950"/>
    </source>
</evidence>
<protein>
    <recommendedName>
        <fullName evidence="3">Transferase family-domain-containing protein</fullName>
    </recommendedName>
</protein>
<dbReference type="Proteomes" id="UP000326950">
    <property type="component" value="Unassembled WGS sequence"/>
</dbReference>
<dbReference type="AlphaFoldDB" id="A0A5N6V4Y6"/>
<dbReference type="Gene3D" id="3.30.559.10">
    <property type="entry name" value="Chloramphenicol acetyltransferase-like domain"/>
    <property type="match status" value="2"/>
</dbReference>